<reference evidence="4" key="2">
    <citation type="submission" date="2019-10" db="EMBL/GenBank/DDBJ databases">
        <authorList>
            <consortium name="NCBI Genome Project"/>
        </authorList>
    </citation>
    <scope>NUCLEOTIDE SEQUENCE</scope>
    <source>
        <strain evidence="4">NI907</strain>
    </source>
</reference>
<dbReference type="Pfam" id="PF01774">
    <property type="entry name" value="UreD"/>
    <property type="match status" value="1"/>
</dbReference>
<dbReference type="AlphaFoldDB" id="A0A6P8B6Z3"/>
<proteinExistence type="inferred from homology"/>
<comment type="similarity">
    <text evidence="1">Belongs to the UreD family.</text>
</comment>
<dbReference type="Proteomes" id="UP000515153">
    <property type="component" value="Chromosome I"/>
</dbReference>
<evidence type="ECO:0000256" key="2">
    <source>
        <dbReference type="ARBA" id="ARBA00023186"/>
    </source>
</evidence>
<dbReference type="GeneID" id="41961161"/>
<evidence type="ECO:0008006" key="5">
    <source>
        <dbReference type="Google" id="ProtNLM"/>
    </source>
</evidence>
<gene>
    <name evidence="4" type="ORF">PgNI_06226</name>
</gene>
<evidence type="ECO:0000313" key="4">
    <source>
        <dbReference type="RefSeq" id="XP_030982976.1"/>
    </source>
</evidence>
<dbReference type="GO" id="GO:0016151">
    <property type="term" value="F:nickel cation binding"/>
    <property type="evidence" value="ECO:0007669"/>
    <property type="project" value="InterPro"/>
</dbReference>
<dbReference type="PANTHER" id="PTHR33643:SF1">
    <property type="entry name" value="UREASE ACCESSORY PROTEIN D"/>
    <property type="match status" value="1"/>
</dbReference>
<accession>A0A6P8B6Z3</accession>
<reference evidence="4" key="3">
    <citation type="submission" date="2025-08" db="UniProtKB">
        <authorList>
            <consortium name="RefSeq"/>
        </authorList>
    </citation>
    <scope>IDENTIFICATION</scope>
    <source>
        <strain evidence="4">NI907</strain>
    </source>
</reference>
<evidence type="ECO:0000313" key="3">
    <source>
        <dbReference type="Proteomes" id="UP000515153"/>
    </source>
</evidence>
<evidence type="ECO:0000256" key="1">
    <source>
        <dbReference type="ARBA" id="ARBA00007177"/>
    </source>
</evidence>
<dbReference type="PANTHER" id="PTHR33643">
    <property type="entry name" value="UREASE ACCESSORY PROTEIN D"/>
    <property type="match status" value="1"/>
</dbReference>
<dbReference type="HAMAP" id="MF_01384">
    <property type="entry name" value="UreD"/>
    <property type="match status" value="1"/>
</dbReference>
<dbReference type="KEGG" id="pgri:PgNI_06226"/>
<reference evidence="3 4" key="1">
    <citation type="journal article" date="2019" name="Mol. Biol. Evol.">
        <title>Blast fungal genomes show frequent chromosomal changes, gene gains and losses, and effector gene turnover.</title>
        <authorList>
            <person name="Gomez Luciano L.B."/>
            <person name="Jason Tsai I."/>
            <person name="Chuma I."/>
            <person name="Tosa Y."/>
            <person name="Chen Y.H."/>
            <person name="Li J.Y."/>
            <person name="Li M.Y."/>
            <person name="Jade Lu M.Y."/>
            <person name="Nakayashiki H."/>
            <person name="Li W.H."/>
        </authorList>
    </citation>
    <scope>NUCLEOTIDE SEQUENCE [LARGE SCALE GENOMIC DNA]</scope>
    <source>
        <strain evidence="3 4">NI907</strain>
    </source>
</reference>
<keyword evidence="3" id="KW-1185">Reference proteome</keyword>
<keyword evidence="2" id="KW-0143">Chaperone</keyword>
<protein>
    <recommendedName>
        <fullName evidence="5">Urease accessory protein UreD</fullName>
    </recommendedName>
</protein>
<organism evidence="3 4">
    <name type="scientific">Pyricularia grisea</name>
    <name type="common">Crabgrass-specific blast fungus</name>
    <name type="synonym">Magnaporthe grisea</name>
    <dbReference type="NCBI Taxonomy" id="148305"/>
    <lineage>
        <taxon>Eukaryota</taxon>
        <taxon>Fungi</taxon>
        <taxon>Dikarya</taxon>
        <taxon>Ascomycota</taxon>
        <taxon>Pezizomycotina</taxon>
        <taxon>Sordariomycetes</taxon>
        <taxon>Sordariomycetidae</taxon>
        <taxon>Magnaporthales</taxon>
        <taxon>Pyriculariaceae</taxon>
        <taxon>Pyricularia</taxon>
    </lineage>
</organism>
<sequence length="338" mass="36740">MPSASPFPASTTTAGEGRVVAKLLPTGVSGIEKLAYRYPLKLITPPRPTDRQSVLIFLLSYGGGLVAGDQVVLDIDVQAGARVSIVTQGYTKVFKSPSRDVVTRQELRVRIADDAALCLLPDPVQPFADSVYEQAQTFRLATLRSSLCMLDWVSQGRAALGEEWDFKRWAGRNEVWACAAGGADKDENDRLLVRDAIVLDHDGAGKYAESLRASMQGNGVFGTLILRGPLMGQLGEFFLSEFAALPRLGARDFRTPEAVAKAAKAGPAKSQLEKWRAARLDMERRHKVLWSAANVRGCVTVKFGAAEVEGAREWIGSMLEQDGSVIEHFGAHALLCLR</sequence>
<name>A0A6P8B6Z3_PYRGI</name>
<dbReference type="InterPro" id="IPR002669">
    <property type="entry name" value="UreD"/>
</dbReference>
<dbReference type="RefSeq" id="XP_030982976.1">
    <property type="nucleotide sequence ID" value="XM_031126252.1"/>
</dbReference>